<dbReference type="PANTHER" id="PTHR40050:SF1">
    <property type="entry name" value="INNER SPORE COAT PROTEIN H"/>
    <property type="match status" value="1"/>
</dbReference>
<feature type="transmembrane region" description="Helical" evidence="1">
    <location>
        <begin position="12"/>
        <end position="35"/>
    </location>
</feature>
<keyword evidence="1" id="KW-0812">Transmembrane</keyword>
<comment type="caution">
    <text evidence="2">The sequence shown here is derived from an EMBL/GenBank/DDBJ whole genome shotgun (WGS) entry which is preliminary data.</text>
</comment>
<dbReference type="PANTHER" id="PTHR40050">
    <property type="entry name" value="INNER SPORE COAT PROTEIN H"/>
    <property type="match status" value="1"/>
</dbReference>
<evidence type="ECO:0000313" key="2">
    <source>
        <dbReference type="EMBL" id="KKS42482.1"/>
    </source>
</evidence>
<sequence>MSSNEFSGRRQSIHGIFFISSFISIAVTIYFYIWLTTFEGFQVIRFRCYKLKFCSSLSQILENRDLSHLPSIASILDPFYLFLPVQSSSLPIYQLKVDSKDYQSIVNQLPAPFTVQFRNTPSPKIPGELSYDGKVYKVDINFRGIGAPHWSEQKKSLRLSIKSGETLGGLDQVDLVIPSESNYYGFFLNKWTADYLGLHTNELSLVHVYLNNRDYGPFVQLDRWNQSFLERRGLPNGLIFGDIDPSPDRPPLYQSPQSWKIYDSPPNTPSDFSAIEKLLTALNHPNLQTSFSQLKQIIDMDNFVRWEALAIFFNTRHQDDFHNIRLFLNPVSGKLVFMPIDFGPQLVNNHPSDKTLLNIDYNPLVSRLLQDPEIYQARNNALQGLVNNQEFQNKLWQQYDELYSKTRGDFYRDPLNPESNLRFTWAVHQLKSQTQENIIALKKLLSQ</sequence>
<reference evidence="2 3" key="1">
    <citation type="journal article" date="2015" name="Nature">
        <title>rRNA introns, odd ribosomes, and small enigmatic genomes across a large radiation of phyla.</title>
        <authorList>
            <person name="Brown C.T."/>
            <person name="Hug L.A."/>
            <person name="Thomas B.C."/>
            <person name="Sharon I."/>
            <person name="Castelle C.J."/>
            <person name="Singh A."/>
            <person name="Wilkins M.J."/>
            <person name="Williams K.H."/>
            <person name="Banfield J.F."/>
        </authorList>
    </citation>
    <scope>NUCLEOTIDE SEQUENCE [LARGE SCALE GENOMIC DNA]</scope>
</reference>
<dbReference type="Proteomes" id="UP000034875">
    <property type="component" value="Unassembled WGS sequence"/>
</dbReference>
<evidence type="ECO:0000313" key="3">
    <source>
        <dbReference type="Proteomes" id="UP000034875"/>
    </source>
</evidence>
<gene>
    <name evidence="2" type="ORF">UV05_C0042G0002</name>
</gene>
<keyword evidence="1" id="KW-0472">Membrane</keyword>
<dbReference type="EMBL" id="LCCZ01000042">
    <property type="protein sequence ID" value="KKS42482.1"/>
    <property type="molecule type" value="Genomic_DNA"/>
</dbReference>
<dbReference type="Pfam" id="PF08757">
    <property type="entry name" value="CotH"/>
    <property type="match status" value="1"/>
</dbReference>
<proteinExistence type="predicted"/>
<evidence type="ECO:0000256" key="1">
    <source>
        <dbReference type="SAM" id="Phobius"/>
    </source>
</evidence>
<name>A0A0G0Z0Z9_9BACT</name>
<dbReference type="InterPro" id="IPR014867">
    <property type="entry name" value="Spore_coat_CotH_CotH2/3/7"/>
</dbReference>
<organism evidence="2 3">
    <name type="scientific">candidate division CPR1 bacterium GW2011_GWA2_42_17</name>
    <dbReference type="NCBI Taxonomy" id="1618341"/>
    <lineage>
        <taxon>Bacteria</taxon>
        <taxon>candidate division CPR1</taxon>
    </lineage>
</organism>
<accession>A0A0G0Z0Z9</accession>
<dbReference type="AlphaFoldDB" id="A0A0G0Z0Z9"/>
<keyword evidence="1" id="KW-1133">Transmembrane helix</keyword>
<protein>
    <recommendedName>
        <fullName evidence="4">Spore coat protein CotH</fullName>
    </recommendedName>
</protein>
<evidence type="ECO:0008006" key="4">
    <source>
        <dbReference type="Google" id="ProtNLM"/>
    </source>
</evidence>